<reference evidence="4 5" key="1">
    <citation type="submission" date="2019-04" db="EMBL/GenBank/DDBJ databases">
        <title>Pedobacter sp. RP-1-16 sp. nov., isolated from Arctic soil.</title>
        <authorList>
            <person name="Dahal R.H."/>
            <person name="Kim D.-U."/>
        </authorList>
    </citation>
    <scope>NUCLEOTIDE SEQUENCE [LARGE SCALE GENOMIC DNA]</scope>
    <source>
        <strain evidence="4 5">RP-1-16</strain>
    </source>
</reference>
<dbReference type="PANTHER" id="PTHR30273:SF2">
    <property type="entry name" value="PROTEIN FECR"/>
    <property type="match status" value="1"/>
</dbReference>
<dbReference type="Proteomes" id="UP000309594">
    <property type="component" value="Unassembled WGS sequence"/>
</dbReference>
<dbReference type="Gene3D" id="3.55.50.30">
    <property type="match status" value="1"/>
</dbReference>
<keyword evidence="1" id="KW-0812">Transmembrane</keyword>
<dbReference type="Pfam" id="PF04773">
    <property type="entry name" value="FecR"/>
    <property type="match status" value="1"/>
</dbReference>
<feature type="transmembrane region" description="Helical" evidence="1">
    <location>
        <begin position="87"/>
        <end position="108"/>
    </location>
</feature>
<dbReference type="PANTHER" id="PTHR30273">
    <property type="entry name" value="PERIPLASMIC SIGNAL SENSOR AND SIGMA FACTOR ACTIVATOR FECR-RELATED"/>
    <property type="match status" value="1"/>
</dbReference>
<feature type="domain" description="FecR protein" evidence="2">
    <location>
        <begin position="188"/>
        <end position="282"/>
    </location>
</feature>
<evidence type="ECO:0000313" key="5">
    <source>
        <dbReference type="Proteomes" id="UP000309594"/>
    </source>
</evidence>
<dbReference type="Pfam" id="PF16344">
    <property type="entry name" value="FecR_C"/>
    <property type="match status" value="1"/>
</dbReference>
<keyword evidence="1" id="KW-1133">Transmembrane helix</keyword>
<name>A0A4U1GM21_9SPHI</name>
<dbReference type="RefSeq" id="WP_136878953.1">
    <property type="nucleotide sequence ID" value="NZ_SWDX01000001.1"/>
</dbReference>
<gene>
    <name evidence="4" type="ORF">FBD94_02585</name>
</gene>
<dbReference type="EMBL" id="SWDX01000001">
    <property type="protein sequence ID" value="TKC65457.1"/>
    <property type="molecule type" value="Genomic_DNA"/>
</dbReference>
<protein>
    <submittedName>
        <fullName evidence="4">DUF4974 domain-containing protein</fullName>
    </submittedName>
</protein>
<dbReference type="InterPro" id="IPR006860">
    <property type="entry name" value="FecR"/>
</dbReference>
<evidence type="ECO:0000256" key="1">
    <source>
        <dbReference type="SAM" id="Phobius"/>
    </source>
</evidence>
<dbReference type="InterPro" id="IPR032508">
    <property type="entry name" value="FecR_C"/>
</dbReference>
<dbReference type="GO" id="GO:0016989">
    <property type="term" value="F:sigma factor antagonist activity"/>
    <property type="evidence" value="ECO:0007669"/>
    <property type="project" value="TreeGrafter"/>
</dbReference>
<feature type="domain" description="Protein FecR C-terminal" evidence="3">
    <location>
        <begin position="328"/>
        <end position="395"/>
    </location>
</feature>
<comment type="caution">
    <text evidence="4">The sequence shown here is derived from an EMBL/GenBank/DDBJ whole genome shotgun (WGS) entry which is preliminary data.</text>
</comment>
<dbReference type="AlphaFoldDB" id="A0A4U1GM21"/>
<keyword evidence="1" id="KW-0472">Membrane</keyword>
<dbReference type="Gene3D" id="2.60.120.1440">
    <property type="match status" value="1"/>
</dbReference>
<proteinExistence type="predicted"/>
<dbReference type="InterPro" id="IPR012373">
    <property type="entry name" value="Ferrdict_sens_TM"/>
</dbReference>
<organism evidence="4 5">
    <name type="scientific">Pedobacter hiemivivus</name>
    <dbReference type="NCBI Taxonomy" id="2530454"/>
    <lineage>
        <taxon>Bacteria</taxon>
        <taxon>Pseudomonadati</taxon>
        <taxon>Bacteroidota</taxon>
        <taxon>Sphingobacteriia</taxon>
        <taxon>Sphingobacteriales</taxon>
        <taxon>Sphingobacteriaceae</taxon>
        <taxon>Pedobacter</taxon>
    </lineage>
</organism>
<sequence length="398" mass="44146">MADKQRIINLLQQFADGNISQSEYAELIGFFNLRGRDEDLFAAMDGIWDNTRPEENYTAEEIGSFYQNLVSTPQFKAARKSTVKTILWPRFAVAASLIIALSAGIYYFNASYFANTPSRIANTSKDILPGKNRAVLTLANGETLQLSDNKAGVVIDARKLTYNDGTDVASSKQAQVGNGIAPDNEVKLSTPRGGTYQVELPDGTRVWLNAASSLKFPVQFGKKERRVLLNGEAYFEVAKNKQHLFVVETSKQEVKVLGTHFNITGYADDAATKTTLLEGAVRVTDLMGNSSIKDVVLNPGQQSVVAGKQLKVFEVDTEEAVAWKNGTFIFTGQTLKEIMKQVERWYDVEVVFENNELKTQAFRGTVSRFKNISQLLEVLESTGSVHFKVEGRRVIAML</sequence>
<evidence type="ECO:0000259" key="3">
    <source>
        <dbReference type="Pfam" id="PF16344"/>
    </source>
</evidence>
<evidence type="ECO:0000259" key="2">
    <source>
        <dbReference type="Pfam" id="PF04773"/>
    </source>
</evidence>
<evidence type="ECO:0000313" key="4">
    <source>
        <dbReference type="EMBL" id="TKC65457.1"/>
    </source>
</evidence>
<accession>A0A4U1GM21</accession>